<accession>A0A1E1WT74</accession>
<name>A0A1E1WT74_PECGO</name>
<organism evidence="1">
    <name type="scientific">Pectinophora gossypiella</name>
    <name type="common">Cotton pink bollworm</name>
    <name type="synonym">Depressaria gossypiella</name>
    <dbReference type="NCBI Taxonomy" id="13191"/>
    <lineage>
        <taxon>Eukaryota</taxon>
        <taxon>Metazoa</taxon>
        <taxon>Ecdysozoa</taxon>
        <taxon>Arthropoda</taxon>
        <taxon>Hexapoda</taxon>
        <taxon>Insecta</taxon>
        <taxon>Pterygota</taxon>
        <taxon>Neoptera</taxon>
        <taxon>Endopterygota</taxon>
        <taxon>Lepidoptera</taxon>
        <taxon>Glossata</taxon>
        <taxon>Ditrysia</taxon>
        <taxon>Gelechioidea</taxon>
        <taxon>Gelechiidae</taxon>
        <taxon>Apatetrinae</taxon>
        <taxon>Pectinophora</taxon>
    </lineage>
</organism>
<reference evidence="1" key="1">
    <citation type="submission" date="2015-09" db="EMBL/GenBank/DDBJ databases">
        <title>De novo assembly of Pectinophora gossypiella (Pink Bollworm) gut transcriptome.</title>
        <authorList>
            <person name="Tassone E.E."/>
        </authorList>
    </citation>
    <scope>NUCLEOTIDE SEQUENCE</scope>
</reference>
<sequence>MHTITLTGLPDDIVLNQLVYILKHLFKNEEIYTFWIKEMADIRGTGLKYTTIEFHARDHAYRAARCLDGFVFKSGDVKYPLSARVNDERANTRKRSPSPYEYRSREREYNRFDERPAYSGYSREHLRSPVGHESSNVNLEIELLRKQRLIIEEERRLLLERKKLELVKEFGHSAIKELKLLEDTRDRRYRPLRPERLERPQRL</sequence>
<dbReference type="EMBL" id="GDQN01000805">
    <property type="protein sequence ID" value="JAT90249.1"/>
    <property type="molecule type" value="Transcribed_RNA"/>
</dbReference>
<proteinExistence type="predicted"/>
<evidence type="ECO:0000313" key="1">
    <source>
        <dbReference type="EMBL" id="JAT90249.1"/>
    </source>
</evidence>
<evidence type="ECO:0008006" key="2">
    <source>
        <dbReference type="Google" id="ProtNLM"/>
    </source>
</evidence>
<dbReference type="AlphaFoldDB" id="A0A1E1WT74"/>
<dbReference type="OrthoDB" id="7453305at2759"/>
<gene>
    <name evidence="1" type="ORF">g.5840</name>
</gene>
<feature type="non-terminal residue" evidence="1">
    <location>
        <position position="203"/>
    </location>
</feature>
<protein>
    <recommendedName>
        <fullName evidence="2">RRM domain-containing protein</fullName>
    </recommendedName>
</protein>